<dbReference type="AlphaFoldDB" id="A0A1Y5I9T9"/>
<feature type="region of interest" description="Disordered" evidence="3">
    <location>
        <begin position="1"/>
        <end position="29"/>
    </location>
</feature>
<accession>A0A1Y5I9T9</accession>
<evidence type="ECO:0000256" key="1">
    <source>
        <dbReference type="ARBA" id="ARBA00022618"/>
    </source>
</evidence>
<evidence type="ECO:0000313" key="5">
    <source>
        <dbReference type="EMBL" id="OUS43755.1"/>
    </source>
</evidence>
<dbReference type="InterPro" id="IPR019156">
    <property type="entry name" value="Ataxin-10_domain"/>
</dbReference>
<sequence>MPTEARPIDARGPETLDVESTSASASAYASAGEEPFDDFLTSSGSVANVKSTKKTSRASSGERTTACEAGVNSLARGWALVLCCHGPRRWTGEARETRETRNALAGNVERTEAFVRDGGCERMLMVAMEAARAWNAGERDVECAKCGMFALQTLANAGMDDARCYEKSWAREIVSDALSEVSSTRGVFAAKTHGLACAFVEASVRNDSERTKRAVDGSWTFWREILRASAERGEPEGVGGGVHLMSLVCAVCCRGDGLPRLFRGLSPNASDVQSRREEMLRERLVTLAVDESSAVGSTIKESLLLEYVSEQATLLHFIAAIMDDKDATAYVDVPLSEIPEGVQPPLLMPQEVLAFLLDTTSIVAGRLAAAADEDERNVALSLFMECVSILRKMSEREVKPHLGDTVACLAAMGLVRLVLSLLAALPPPEGIGQTSKATGPAAAPRLEADVPEELKGDVKYPSTLPWTGYRVDLIAIIGNASFNRARVCDLVVSLGGVPMVLNHTRGEDGEAYLREWALWAVRNMTEVSDAARQKIIELQPQAVEESEELLAKGLDVELNRETGRPRVVKRDAAPSVTNVALIDEVEPAIPSNWKITEL</sequence>
<evidence type="ECO:0000256" key="2">
    <source>
        <dbReference type="ARBA" id="ARBA00023306"/>
    </source>
</evidence>
<feature type="compositionally biased region" description="Basic and acidic residues" evidence="3">
    <location>
        <begin position="1"/>
        <end position="14"/>
    </location>
</feature>
<protein>
    <submittedName>
        <fullName evidence="5">Spinocerebellar ataxia type 10 protein domain-domain-containing protein</fullName>
    </submittedName>
</protein>
<dbReference type="PANTHER" id="PTHR13255:SF0">
    <property type="entry name" value="ATAXIN-10"/>
    <property type="match status" value="1"/>
</dbReference>
<dbReference type="PANTHER" id="PTHR13255">
    <property type="entry name" value="ATAXIN-10"/>
    <property type="match status" value="1"/>
</dbReference>
<dbReference type="EMBL" id="KZ155826">
    <property type="protein sequence ID" value="OUS43755.1"/>
    <property type="molecule type" value="Genomic_DNA"/>
</dbReference>
<feature type="compositionally biased region" description="Low complexity" evidence="3">
    <location>
        <begin position="20"/>
        <end position="29"/>
    </location>
</feature>
<name>A0A1Y5I9T9_OSTTA</name>
<dbReference type="GO" id="GO:0005829">
    <property type="term" value="C:cytosol"/>
    <property type="evidence" value="ECO:0007669"/>
    <property type="project" value="TreeGrafter"/>
</dbReference>
<dbReference type="eggNOG" id="KOG2676">
    <property type="taxonomic scope" value="Eukaryota"/>
</dbReference>
<evidence type="ECO:0000259" key="4">
    <source>
        <dbReference type="Pfam" id="PF09759"/>
    </source>
</evidence>
<dbReference type="Gene3D" id="1.25.10.10">
    <property type="entry name" value="Leucine-rich Repeat Variant"/>
    <property type="match status" value="1"/>
</dbReference>
<keyword evidence="1" id="KW-0132">Cell division</keyword>
<keyword evidence="2" id="KW-0131">Cell cycle</keyword>
<reference evidence="5" key="1">
    <citation type="submission" date="2017-04" db="EMBL/GenBank/DDBJ databases">
        <title>Population genomics of picophytoplankton unveils novel chromosome hypervariability.</title>
        <authorList>
            <consortium name="DOE Joint Genome Institute"/>
            <person name="Blanc-Mathieu R."/>
            <person name="Krasovec M."/>
            <person name="Hebrard M."/>
            <person name="Yau S."/>
            <person name="Desgranges E."/>
            <person name="Martin J."/>
            <person name="Schackwitz W."/>
            <person name="Kuo A."/>
            <person name="Salin G."/>
            <person name="Donnadieu C."/>
            <person name="Desdevises Y."/>
            <person name="Sanchez-Ferandin S."/>
            <person name="Moreau H."/>
            <person name="Rivals E."/>
            <person name="Grigoriev I.V."/>
            <person name="Grimsley N."/>
            <person name="Eyre-Walker A."/>
            <person name="Piganeau G."/>
        </authorList>
    </citation>
    <scope>NUCLEOTIDE SEQUENCE [LARGE SCALE GENOMIC DNA]</scope>
    <source>
        <strain evidence="5">RCC 1115</strain>
    </source>
</reference>
<gene>
    <name evidence="5" type="ORF">BE221DRAFT_79424</name>
</gene>
<dbReference type="SUPFAM" id="SSF48371">
    <property type="entry name" value="ARM repeat"/>
    <property type="match status" value="1"/>
</dbReference>
<dbReference type="InterPro" id="IPR051374">
    <property type="entry name" value="Ataxin-10/CTR86_families"/>
</dbReference>
<dbReference type="InterPro" id="IPR011989">
    <property type="entry name" value="ARM-like"/>
</dbReference>
<proteinExistence type="predicted"/>
<evidence type="ECO:0000256" key="3">
    <source>
        <dbReference type="SAM" id="MobiDB-lite"/>
    </source>
</evidence>
<dbReference type="Proteomes" id="UP000195557">
    <property type="component" value="Unassembled WGS sequence"/>
</dbReference>
<dbReference type="InterPro" id="IPR016024">
    <property type="entry name" value="ARM-type_fold"/>
</dbReference>
<organism evidence="5">
    <name type="scientific">Ostreococcus tauri</name>
    <name type="common">Marine green alga</name>
    <dbReference type="NCBI Taxonomy" id="70448"/>
    <lineage>
        <taxon>Eukaryota</taxon>
        <taxon>Viridiplantae</taxon>
        <taxon>Chlorophyta</taxon>
        <taxon>Mamiellophyceae</taxon>
        <taxon>Mamiellales</taxon>
        <taxon>Bathycoccaceae</taxon>
        <taxon>Ostreococcus</taxon>
    </lineage>
</organism>
<dbReference type="Pfam" id="PF09759">
    <property type="entry name" value="Atx10homo_assoc"/>
    <property type="match status" value="1"/>
</dbReference>
<feature type="domain" description="Ataxin-10" evidence="4">
    <location>
        <begin position="469"/>
        <end position="565"/>
    </location>
</feature>
<dbReference type="GO" id="GO:0051301">
    <property type="term" value="P:cell division"/>
    <property type="evidence" value="ECO:0007669"/>
    <property type="project" value="UniProtKB-KW"/>
</dbReference>